<sequence length="781" mass="86704">MGSTEHWSQPTETIPTIKPKASSQRRQSRNGSVLRTYLPLVGISVFLCAFLLLAVSVGYSYYYRSKIYPNVYSLGINLGGMTPEQARQALNAKAMEYVRTPLVLTQGEHTWKITPAELGLQPNVDPAVQQAYKYGRDGNIFHQFAERIPIGRRTVRIQYVLDKSKIDNYVNNKLAPQIARPATDSKLTVSGDGTILASKEVDGQKLNTSMAIQQIYSALVNLRKGDIALPVVTVKANITQSTWRDRQNLVLKLSKPVTLRFENRSWTITSDEIEQAIVAESGAEGVVGKIEPSKLMPILANINKDIALPPEPAKLEIKGNQVALTPEQPGRRVDYSATLSAIYAALQSSGETDLATKEIEPIVTTSVLENARSQLEKLLASPLKLHFKDQSWEIPTSTLADWTSIDIDKANRTSSVKLDPNKVNEFVDNLASEINQNPINGELTWRGKLVVLRESQDGQDLDTEKTKDLIAQAAFSDDRDVDLPVKVTKPKIPTDNLAALGIKESIGWGSSEFTGSPPERVHNIQTAAGYLNNTVVAPGETFSFEKAIGEISVERGYQEGLTIVADQTVPGIGGGVCQVSTTMFRAAFWAGLPIVERHQHSYLVPYYQLDGDPPGFDAAVYFPYKDLKWKNTTGHYILIEAKWTDTKLTITLYGTDPGYEVTRGKPVITNIVPPLPDKTIYDPTLPPGTKEQVDWAHEGMDVTITRTVTKNGKVVLQDSFFSRYKPWGNIYRVGPPKKEPSKKEPPKKETKNKNKESENKDKQQKKDVNNSKDSTKKIEQR</sequence>
<dbReference type="AlphaFoldDB" id="D1CEB1"/>
<name>D1CEB1_THET1</name>
<dbReference type="InterPro" id="IPR011098">
    <property type="entry name" value="G5_dom"/>
</dbReference>
<dbReference type="SMART" id="SM01208">
    <property type="entry name" value="G5"/>
    <property type="match status" value="1"/>
</dbReference>
<dbReference type="InterPro" id="IPR038054">
    <property type="entry name" value="LD_TPept-like_central_sf"/>
</dbReference>
<dbReference type="STRING" id="525904.Tter_0345"/>
<keyword evidence="6" id="KW-1185">Reference proteome</keyword>
<dbReference type="Proteomes" id="UP000000323">
    <property type="component" value="Chromosome 1"/>
</dbReference>
<feature type="compositionally biased region" description="Basic and acidic residues" evidence="2">
    <location>
        <begin position="736"/>
        <end position="781"/>
    </location>
</feature>
<keyword evidence="3" id="KW-1133">Transmembrane helix</keyword>
<keyword evidence="3" id="KW-0472">Membrane</keyword>
<feature type="region of interest" description="Disordered" evidence="2">
    <location>
        <begin position="731"/>
        <end position="781"/>
    </location>
</feature>
<feature type="compositionally biased region" description="Polar residues" evidence="2">
    <location>
        <begin position="1"/>
        <end position="14"/>
    </location>
</feature>
<evidence type="ECO:0000256" key="2">
    <source>
        <dbReference type="SAM" id="MobiDB-lite"/>
    </source>
</evidence>
<evidence type="ECO:0000259" key="4">
    <source>
        <dbReference type="SMART" id="SM01208"/>
    </source>
</evidence>
<dbReference type="PANTHER" id="PTHR35788">
    <property type="entry name" value="EXPORTED PROTEIN-RELATED"/>
    <property type="match status" value="1"/>
</dbReference>
<dbReference type="eggNOG" id="COG2720">
    <property type="taxonomic scope" value="Bacteria"/>
</dbReference>
<proteinExistence type="predicted"/>
<feature type="transmembrane region" description="Helical" evidence="3">
    <location>
        <begin position="36"/>
        <end position="62"/>
    </location>
</feature>
<dbReference type="OrthoDB" id="9797191at2"/>
<dbReference type="Pfam" id="PF04294">
    <property type="entry name" value="VanW"/>
    <property type="match status" value="1"/>
</dbReference>
<dbReference type="InterPro" id="IPR052913">
    <property type="entry name" value="Glycopeptide_resist_protein"/>
</dbReference>
<protein>
    <submittedName>
        <fullName evidence="5">VanW family protein</fullName>
    </submittedName>
</protein>
<dbReference type="KEGG" id="ttr:Tter_0345"/>
<dbReference type="SUPFAM" id="SSF143985">
    <property type="entry name" value="L,D-transpeptidase pre-catalytic domain-like"/>
    <property type="match status" value="1"/>
</dbReference>
<dbReference type="Gene3D" id="3.10.20.800">
    <property type="match status" value="1"/>
</dbReference>
<dbReference type="PANTHER" id="PTHR35788:SF1">
    <property type="entry name" value="EXPORTED PROTEIN"/>
    <property type="match status" value="1"/>
</dbReference>
<reference evidence="6" key="1">
    <citation type="journal article" date="2010" name="Stand. Genomic Sci.">
        <title>Complete genome sequence of 'Thermobaculum terrenum' type strain (YNP1).</title>
        <authorList>
            <person name="Kiss H."/>
            <person name="Cleland D."/>
            <person name="Lapidus A."/>
            <person name="Lucas S."/>
            <person name="Glavina Del Rio T."/>
            <person name="Nolan M."/>
            <person name="Tice H."/>
            <person name="Han C."/>
            <person name="Goodwin L."/>
            <person name="Pitluck S."/>
            <person name="Liolios K."/>
            <person name="Ivanova N."/>
            <person name="Mavromatis K."/>
            <person name="Ovchinnikova G."/>
            <person name="Pati A."/>
            <person name="Chen A."/>
            <person name="Palaniappan K."/>
            <person name="Land M."/>
            <person name="Hauser L."/>
            <person name="Chang Y."/>
            <person name="Jeffries C."/>
            <person name="Lu M."/>
            <person name="Brettin T."/>
            <person name="Detter J."/>
            <person name="Goker M."/>
            <person name="Tindall B."/>
            <person name="Beck B."/>
            <person name="McDermott T."/>
            <person name="Woyke T."/>
            <person name="Bristow J."/>
            <person name="Eisen J."/>
            <person name="Markowitz V."/>
            <person name="Hugenholtz P."/>
            <person name="Kyrpides N."/>
            <person name="Klenk H."/>
            <person name="Cheng J."/>
        </authorList>
    </citation>
    <scope>NUCLEOTIDE SEQUENCE [LARGE SCALE GENOMIC DNA]</scope>
    <source>
        <strain evidence="6">ATCC BAA-798 / YNP1</strain>
    </source>
</reference>
<evidence type="ECO:0000256" key="3">
    <source>
        <dbReference type="SAM" id="Phobius"/>
    </source>
</evidence>
<evidence type="ECO:0000313" key="5">
    <source>
        <dbReference type="EMBL" id="ACZ41267.1"/>
    </source>
</evidence>
<evidence type="ECO:0000313" key="6">
    <source>
        <dbReference type="Proteomes" id="UP000000323"/>
    </source>
</evidence>
<dbReference type="EMBL" id="CP001825">
    <property type="protein sequence ID" value="ACZ41267.1"/>
    <property type="molecule type" value="Genomic_DNA"/>
</dbReference>
<accession>D1CEB1</accession>
<keyword evidence="3" id="KW-0812">Transmembrane</keyword>
<keyword evidence="1" id="KW-0732">Signal</keyword>
<dbReference type="HOGENOM" id="CLU_011572_1_0_0"/>
<evidence type="ECO:0000256" key="1">
    <source>
        <dbReference type="ARBA" id="ARBA00022729"/>
    </source>
</evidence>
<dbReference type="Pfam" id="PF12229">
    <property type="entry name" value="PG_binding_4"/>
    <property type="match status" value="3"/>
</dbReference>
<gene>
    <name evidence="5" type="ordered locus">Tter_0345</name>
</gene>
<dbReference type="InterPro" id="IPR022029">
    <property type="entry name" value="YoaR-like_PG-bd"/>
</dbReference>
<dbReference type="RefSeq" id="WP_012874302.1">
    <property type="nucleotide sequence ID" value="NC_013525.1"/>
</dbReference>
<dbReference type="InterPro" id="IPR007391">
    <property type="entry name" value="Vancomycin_resist_VanW"/>
</dbReference>
<organism evidence="5 6">
    <name type="scientific">Thermobaculum terrenum (strain ATCC BAA-798 / CCMEE 7001 / YNP1)</name>
    <dbReference type="NCBI Taxonomy" id="525904"/>
    <lineage>
        <taxon>Bacteria</taxon>
        <taxon>Bacillati</taxon>
        <taxon>Chloroflexota</taxon>
        <taxon>Chloroflexia</taxon>
        <taxon>Candidatus Thermobaculales</taxon>
        <taxon>Candidatus Thermobaculaceae</taxon>
        <taxon>Thermobaculum</taxon>
    </lineage>
</organism>
<feature type="region of interest" description="Disordered" evidence="2">
    <location>
        <begin position="1"/>
        <end position="28"/>
    </location>
</feature>
<feature type="domain" description="G5" evidence="4">
    <location>
        <begin position="661"/>
        <end position="737"/>
    </location>
</feature>